<sequence>MVLPILAAGLCADREPGAPWVRFQKPGQNPVFVDPTSVRDDSGEKVIRLLDTSEGPSTSDIWIDVSFACAARRAWMIRLTEVVDGKPGKVIDIPPAERKPMKLDDPMGRRLFGFVCKGKKL</sequence>
<name>A0A9X2HPC3_9SPHN</name>
<evidence type="ECO:0000313" key="2">
    <source>
        <dbReference type="Proteomes" id="UP001139451"/>
    </source>
</evidence>
<proteinExistence type="predicted"/>
<evidence type="ECO:0000313" key="1">
    <source>
        <dbReference type="EMBL" id="MCP3732974.1"/>
    </source>
</evidence>
<organism evidence="1 2">
    <name type="scientific">Sphingomonas tagetis</name>
    <dbReference type="NCBI Taxonomy" id="2949092"/>
    <lineage>
        <taxon>Bacteria</taxon>
        <taxon>Pseudomonadati</taxon>
        <taxon>Pseudomonadota</taxon>
        <taxon>Alphaproteobacteria</taxon>
        <taxon>Sphingomonadales</taxon>
        <taxon>Sphingomonadaceae</taxon>
        <taxon>Sphingomonas</taxon>
    </lineage>
</organism>
<protein>
    <submittedName>
        <fullName evidence="1">Uncharacterized protein</fullName>
    </submittedName>
</protein>
<dbReference type="EMBL" id="JAMLDX010000027">
    <property type="protein sequence ID" value="MCP3732974.1"/>
    <property type="molecule type" value="Genomic_DNA"/>
</dbReference>
<reference evidence="1" key="1">
    <citation type="submission" date="2022-05" db="EMBL/GenBank/DDBJ databases">
        <title>Sphingomonas sp. strain MG17 Genome sequencing and assembly.</title>
        <authorList>
            <person name="Kim I."/>
        </authorList>
    </citation>
    <scope>NUCLEOTIDE SEQUENCE</scope>
    <source>
        <strain evidence="1">MG17</strain>
    </source>
</reference>
<keyword evidence="2" id="KW-1185">Reference proteome</keyword>
<dbReference type="RefSeq" id="WP_254296973.1">
    <property type="nucleotide sequence ID" value="NZ_JAMLDX010000027.1"/>
</dbReference>
<dbReference type="Proteomes" id="UP001139451">
    <property type="component" value="Unassembled WGS sequence"/>
</dbReference>
<dbReference type="AlphaFoldDB" id="A0A9X2HPC3"/>
<accession>A0A9X2HPC3</accession>
<gene>
    <name evidence="1" type="ORF">M9978_21390</name>
</gene>
<comment type="caution">
    <text evidence="1">The sequence shown here is derived from an EMBL/GenBank/DDBJ whole genome shotgun (WGS) entry which is preliminary data.</text>
</comment>